<sequence length="48" mass="5819">MACKKQEEQRPDYEEVSRQTIGQCMIDTEIQWGDPQGYCFHHFYPYKC</sequence>
<organism evidence="1 2">
    <name type="scientific">Candidatus Desulfatibia profunda</name>
    <dbReference type="NCBI Taxonomy" id="2841695"/>
    <lineage>
        <taxon>Bacteria</taxon>
        <taxon>Pseudomonadati</taxon>
        <taxon>Thermodesulfobacteriota</taxon>
        <taxon>Desulfobacteria</taxon>
        <taxon>Desulfobacterales</taxon>
        <taxon>Desulfobacterales incertae sedis</taxon>
        <taxon>Candidatus Desulfatibia</taxon>
    </lineage>
</organism>
<gene>
    <name evidence="1" type="ORF">H8E23_04790</name>
</gene>
<dbReference type="AlphaFoldDB" id="A0A8J6NVF4"/>
<comment type="caution">
    <text evidence="1">The sequence shown here is derived from an EMBL/GenBank/DDBJ whole genome shotgun (WGS) entry which is preliminary data.</text>
</comment>
<dbReference type="EMBL" id="JACNJH010000101">
    <property type="protein sequence ID" value="MBC8360693.1"/>
    <property type="molecule type" value="Genomic_DNA"/>
</dbReference>
<dbReference type="Proteomes" id="UP000603434">
    <property type="component" value="Unassembled WGS sequence"/>
</dbReference>
<name>A0A8J6NVF4_9BACT</name>
<accession>A0A8J6NVF4</accession>
<proteinExistence type="predicted"/>
<evidence type="ECO:0000313" key="1">
    <source>
        <dbReference type="EMBL" id="MBC8360693.1"/>
    </source>
</evidence>
<reference evidence="1 2" key="1">
    <citation type="submission" date="2020-08" db="EMBL/GenBank/DDBJ databases">
        <title>Bridging the membrane lipid divide: bacteria of the FCB group superphylum have the potential to synthesize archaeal ether lipids.</title>
        <authorList>
            <person name="Villanueva L."/>
            <person name="Von Meijenfeldt F.A.B."/>
            <person name="Westbye A.B."/>
            <person name="Yadav S."/>
            <person name="Hopmans E.C."/>
            <person name="Dutilh B.E."/>
            <person name="Sinninghe Damste J.S."/>
        </authorList>
    </citation>
    <scope>NUCLEOTIDE SEQUENCE [LARGE SCALE GENOMIC DNA]</scope>
    <source>
        <strain evidence="1">NIOZ-UU30</strain>
    </source>
</reference>
<protein>
    <submittedName>
        <fullName evidence="1">Uncharacterized protein</fullName>
    </submittedName>
</protein>
<evidence type="ECO:0000313" key="2">
    <source>
        <dbReference type="Proteomes" id="UP000603434"/>
    </source>
</evidence>